<evidence type="ECO:0000256" key="3">
    <source>
        <dbReference type="ARBA" id="ARBA00023012"/>
    </source>
</evidence>
<evidence type="ECO:0000256" key="2">
    <source>
        <dbReference type="ARBA" id="ARBA00022777"/>
    </source>
</evidence>
<keyword evidence="4" id="KW-0812">Transmembrane</keyword>
<dbReference type="InterPro" id="IPR036890">
    <property type="entry name" value="HATPase_C_sf"/>
</dbReference>
<feature type="domain" description="Histidine kinase/HSP90-like ATPase" evidence="5">
    <location>
        <begin position="169"/>
        <end position="264"/>
    </location>
</feature>
<keyword evidence="4" id="KW-1133">Transmembrane helix</keyword>
<dbReference type="Gene3D" id="3.30.565.10">
    <property type="entry name" value="Histidine kinase-like ATPase, C-terminal domain"/>
    <property type="match status" value="1"/>
</dbReference>
<accession>A0A0E9N7C6</accession>
<gene>
    <name evidence="6" type="ORF">FPE01S_08_00230</name>
</gene>
<dbReference type="Proteomes" id="UP000033121">
    <property type="component" value="Unassembled WGS sequence"/>
</dbReference>
<dbReference type="InterPro" id="IPR050482">
    <property type="entry name" value="Sensor_HK_TwoCompSys"/>
</dbReference>
<feature type="transmembrane region" description="Helical" evidence="4">
    <location>
        <begin position="6"/>
        <end position="28"/>
    </location>
</feature>
<keyword evidence="7" id="KW-1185">Reference proteome</keyword>
<dbReference type="PANTHER" id="PTHR24421">
    <property type="entry name" value="NITRATE/NITRITE SENSOR PROTEIN NARX-RELATED"/>
    <property type="match status" value="1"/>
</dbReference>
<dbReference type="GO" id="GO:0016301">
    <property type="term" value="F:kinase activity"/>
    <property type="evidence" value="ECO:0007669"/>
    <property type="project" value="UniProtKB-KW"/>
</dbReference>
<dbReference type="STRING" id="1220578.FPE01S_08_00230"/>
<evidence type="ECO:0000259" key="5">
    <source>
        <dbReference type="SMART" id="SM00387"/>
    </source>
</evidence>
<dbReference type="EMBL" id="BBWV01000008">
    <property type="protein sequence ID" value="GAO45703.1"/>
    <property type="molecule type" value="Genomic_DNA"/>
</dbReference>
<dbReference type="CDD" id="cd16917">
    <property type="entry name" value="HATPase_UhpB-NarQ-NarX-like"/>
    <property type="match status" value="1"/>
</dbReference>
<evidence type="ECO:0000256" key="1">
    <source>
        <dbReference type="ARBA" id="ARBA00022679"/>
    </source>
</evidence>
<evidence type="ECO:0000313" key="7">
    <source>
        <dbReference type="Proteomes" id="UP000033121"/>
    </source>
</evidence>
<dbReference type="SMART" id="SM00387">
    <property type="entry name" value="HATPase_c"/>
    <property type="match status" value="1"/>
</dbReference>
<evidence type="ECO:0000313" key="6">
    <source>
        <dbReference type="EMBL" id="GAO45703.1"/>
    </source>
</evidence>
<dbReference type="SUPFAM" id="SSF55874">
    <property type="entry name" value="ATPase domain of HSP90 chaperone/DNA topoisomerase II/histidine kinase"/>
    <property type="match status" value="1"/>
</dbReference>
<comment type="caution">
    <text evidence="6">The sequence shown here is derived from an EMBL/GenBank/DDBJ whole genome shotgun (WGS) entry which is preliminary data.</text>
</comment>
<keyword evidence="4" id="KW-0472">Membrane</keyword>
<reference evidence="6 7" key="1">
    <citation type="submission" date="2015-04" db="EMBL/GenBank/DDBJ databases">
        <title>Whole genome shotgun sequence of Flavihumibacter petaseus NBRC 106054.</title>
        <authorList>
            <person name="Miyazawa S."/>
            <person name="Hosoyama A."/>
            <person name="Hashimoto M."/>
            <person name="Noguchi M."/>
            <person name="Tsuchikane K."/>
            <person name="Ohji S."/>
            <person name="Yamazoe A."/>
            <person name="Ichikawa N."/>
            <person name="Kimura A."/>
            <person name="Fujita N."/>
        </authorList>
    </citation>
    <scope>NUCLEOTIDE SEQUENCE [LARGE SCALE GENOMIC DNA]</scope>
    <source>
        <strain evidence="6 7">NBRC 106054</strain>
    </source>
</reference>
<protein>
    <submittedName>
        <fullName evidence="6">Putative two-component histidine kinase</fullName>
    </submittedName>
</protein>
<dbReference type="OrthoDB" id="5401121at2"/>
<dbReference type="InterPro" id="IPR003594">
    <property type="entry name" value="HATPase_dom"/>
</dbReference>
<keyword evidence="2 6" id="KW-0418">Kinase</keyword>
<dbReference type="AlphaFoldDB" id="A0A0E9N7C6"/>
<sequence>MSQVAATILATSIFVSILFFLLQIGFIYKMVMLFKKKQVEHKESISLLQLSAEKEILESKILIQEDTFSSIGQEIHDNVNQLLMLCKLNIPTLEILPTKENMLILKNMIDYLDMAFNSLNNISRSLNPDLVKEYGLDKMINEEVQRITKSHATAIRISLDEKFEFLSSNIQLTIFRIFQEAVRNALRHGNSTEINITLIVDAELLFEIVDNGNGFDTTKVYKNKRISQGLLNMKSRVLAVGGNFTVKSIIEKGTSITIKIPLNR</sequence>
<dbReference type="Pfam" id="PF02518">
    <property type="entry name" value="HATPase_c"/>
    <property type="match status" value="1"/>
</dbReference>
<organism evidence="6 7">
    <name type="scientific">Flavihumibacter petaseus NBRC 106054</name>
    <dbReference type="NCBI Taxonomy" id="1220578"/>
    <lineage>
        <taxon>Bacteria</taxon>
        <taxon>Pseudomonadati</taxon>
        <taxon>Bacteroidota</taxon>
        <taxon>Chitinophagia</taxon>
        <taxon>Chitinophagales</taxon>
        <taxon>Chitinophagaceae</taxon>
        <taxon>Flavihumibacter</taxon>
    </lineage>
</organism>
<keyword evidence="1" id="KW-0808">Transferase</keyword>
<evidence type="ECO:0000256" key="4">
    <source>
        <dbReference type="SAM" id="Phobius"/>
    </source>
</evidence>
<dbReference type="GO" id="GO:0000160">
    <property type="term" value="P:phosphorelay signal transduction system"/>
    <property type="evidence" value="ECO:0007669"/>
    <property type="project" value="UniProtKB-KW"/>
</dbReference>
<keyword evidence="3" id="KW-0902">Two-component regulatory system</keyword>
<dbReference type="RefSeq" id="WP_046371726.1">
    <property type="nucleotide sequence ID" value="NZ_BBWV01000008.1"/>
</dbReference>
<proteinExistence type="predicted"/>
<name>A0A0E9N7C6_9BACT</name>